<dbReference type="CDD" id="cd00167">
    <property type="entry name" value="SANT"/>
    <property type="match status" value="1"/>
</dbReference>
<dbReference type="PANTHER" id="PTHR47340">
    <property type="entry name" value="DUPLICATED HOMEODOMAIN-LIKE SUPERFAMILY PROTEIN"/>
    <property type="match status" value="1"/>
</dbReference>
<evidence type="ECO:0000256" key="1">
    <source>
        <dbReference type="SAM" id="MobiDB-lite"/>
    </source>
</evidence>
<reference evidence="4" key="3">
    <citation type="submission" date="2015-04" db="UniProtKB">
        <authorList>
            <consortium name="EnsemblPlants"/>
        </authorList>
    </citation>
    <scope>IDENTIFICATION</scope>
    <source>
        <strain evidence="4">cv. Jemalong A17</strain>
    </source>
</reference>
<evidence type="ECO:0000259" key="2">
    <source>
        <dbReference type="PROSITE" id="PS51293"/>
    </source>
</evidence>
<feature type="region of interest" description="Disordered" evidence="1">
    <location>
        <begin position="1201"/>
        <end position="1223"/>
    </location>
</feature>
<dbReference type="EnsemblPlants" id="KEH43530">
    <property type="protein sequence ID" value="KEH43530"/>
    <property type="gene ID" value="MTR_1g095570"/>
</dbReference>
<keyword evidence="3" id="KW-0238">DNA-binding</keyword>
<feature type="domain" description="SANT" evidence="2">
    <location>
        <begin position="549"/>
        <end position="600"/>
    </location>
</feature>
<feature type="domain" description="SANT" evidence="2">
    <location>
        <begin position="363"/>
        <end position="414"/>
    </location>
</feature>
<feature type="region of interest" description="Disordered" evidence="1">
    <location>
        <begin position="641"/>
        <end position="661"/>
    </location>
</feature>
<organism evidence="3 5">
    <name type="scientific">Medicago truncatula</name>
    <name type="common">Barrel medic</name>
    <name type="synonym">Medicago tribuloides</name>
    <dbReference type="NCBI Taxonomy" id="3880"/>
    <lineage>
        <taxon>Eukaryota</taxon>
        <taxon>Viridiplantae</taxon>
        <taxon>Streptophyta</taxon>
        <taxon>Embryophyta</taxon>
        <taxon>Tracheophyta</taxon>
        <taxon>Spermatophyta</taxon>
        <taxon>Magnoliopsida</taxon>
        <taxon>eudicotyledons</taxon>
        <taxon>Gunneridae</taxon>
        <taxon>Pentapetalae</taxon>
        <taxon>rosids</taxon>
        <taxon>fabids</taxon>
        <taxon>Fabales</taxon>
        <taxon>Fabaceae</taxon>
        <taxon>Papilionoideae</taxon>
        <taxon>50 kb inversion clade</taxon>
        <taxon>NPAAA clade</taxon>
        <taxon>Hologalegina</taxon>
        <taxon>IRL clade</taxon>
        <taxon>Trifolieae</taxon>
        <taxon>Medicago</taxon>
    </lineage>
</organism>
<feature type="compositionally biased region" description="Polar residues" evidence="1">
    <location>
        <begin position="979"/>
        <end position="991"/>
    </location>
</feature>
<evidence type="ECO:0000313" key="3">
    <source>
        <dbReference type="EMBL" id="KEH43530.1"/>
    </source>
</evidence>
<dbReference type="PANTHER" id="PTHR47340:SF1">
    <property type="entry name" value="DUPLICATED HOMEODOMAIN-LIKE SUPERFAMILY PROTEIN"/>
    <property type="match status" value="1"/>
</dbReference>
<feature type="region of interest" description="Disordered" evidence="1">
    <location>
        <begin position="978"/>
        <end position="1016"/>
    </location>
</feature>
<reference evidence="3 5" key="2">
    <citation type="journal article" date="2014" name="BMC Genomics">
        <title>An improved genome release (version Mt4.0) for the model legume Medicago truncatula.</title>
        <authorList>
            <person name="Tang H."/>
            <person name="Krishnakumar V."/>
            <person name="Bidwell S."/>
            <person name="Rosen B."/>
            <person name="Chan A."/>
            <person name="Zhou S."/>
            <person name="Gentzbittel L."/>
            <person name="Childs K.L."/>
            <person name="Yandell M."/>
            <person name="Gundlach H."/>
            <person name="Mayer K.F."/>
            <person name="Schwartz D.C."/>
            <person name="Town C.D."/>
        </authorList>
    </citation>
    <scope>GENOME REANNOTATION</scope>
    <source>
        <strain evidence="3">A17</strain>
        <strain evidence="4 5">cv. Jemalong A17</strain>
    </source>
</reference>
<feature type="region of interest" description="Disordered" evidence="1">
    <location>
        <begin position="17"/>
        <end position="41"/>
    </location>
</feature>
<dbReference type="GO" id="GO:0003677">
    <property type="term" value="F:DNA binding"/>
    <property type="evidence" value="ECO:0007669"/>
    <property type="project" value="UniProtKB-KW"/>
</dbReference>
<feature type="region of interest" description="Disordered" evidence="1">
    <location>
        <begin position="950"/>
        <end position="969"/>
    </location>
</feature>
<dbReference type="AlphaFoldDB" id="A0A072VZP3"/>
<dbReference type="PROSITE" id="PS51293">
    <property type="entry name" value="SANT"/>
    <property type="match status" value="2"/>
</dbReference>
<dbReference type="OrthoDB" id="10258692at2759"/>
<dbReference type="Gene3D" id="1.20.58.1880">
    <property type="match status" value="1"/>
</dbReference>
<feature type="compositionally biased region" description="Polar residues" evidence="1">
    <location>
        <begin position="30"/>
        <end position="40"/>
    </location>
</feature>
<dbReference type="InterPro" id="IPR017884">
    <property type="entry name" value="SANT_dom"/>
</dbReference>
<dbReference type="Gene3D" id="1.10.10.60">
    <property type="entry name" value="Homeodomain-like"/>
    <property type="match status" value="1"/>
</dbReference>
<evidence type="ECO:0000313" key="5">
    <source>
        <dbReference type="Proteomes" id="UP000002051"/>
    </source>
</evidence>
<keyword evidence="5" id="KW-1185">Reference proteome</keyword>
<dbReference type="SMART" id="SM00717">
    <property type="entry name" value="SANT"/>
    <property type="match status" value="2"/>
</dbReference>
<dbReference type="Proteomes" id="UP000002051">
    <property type="component" value="Unassembled WGS sequence"/>
</dbReference>
<feature type="compositionally biased region" description="Basic and acidic residues" evidence="1">
    <location>
        <begin position="1209"/>
        <end position="1223"/>
    </location>
</feature>
<accession>A0A072VZP3</accession>
<dbReference type="InterPro" id="IPR009057">
    <property type="entry name" value="Homeodomain-like_sf"/>
</dbReference>
<protein>
    <submittedName>
        <fullName evidence="3">Myb DNA-binding domain protein</fullName>
    </submittedName>
</protein>
<gene>
    <name evidence="4" type="primary">11405402</name>
    <name evidence="3" type="ordered locus">MTR_1g095570</name>
</gene>
<dbReference type="InterPro" id="IPR001005">
    <property type="entry name" value="SANT/Myb"/>
</dbReference>
<name>A0A072VZP3_MEDTR</name>
<dbReference type="EMBL" id="CM001217">
    <property type="protein sequence ID" value="KEH43530.1"/>
    <property type="molecule type" value="Genomic_DNA"/>
</dbReference>
<evidence type="ECO:0000313" key="4">
    <source>
        <dbReference type="EnsemblPlants" id="KEH43530"/>
    </source>
</evidence>
<reference evidence="3 5" key="1">
    <citation type="journal article" date="2011" name="Nature">
        <title>The Medicago genome provides insight into the evolution of rhizobial symbioses.</title>
        <authorList>
            <person name="Young N.D."/>
            <person name="Debelle F."/>
            <person name="Oldroyd G.E."/>
            <person name="Geurts R."/>
            <person name="Cannon S.B."/>
            <person name="Udvardi M.K."/>
            <person name="Benedito V.A."/>
            <person name="Mayer K.F."/>
            <person name="Gouzy J."/>
            <person name="Schoof H."/>
            <person name="Van de Peer Y."/>
            <person name="Proost S."/>
            <person name="Cook D.R."/>
            <person name="Meyers B.C."/>
            <person name="Spannagl M."/>
            <person name="Cheung F."/>
            <person name="De Mita S."/>
            <person name="Krishnakumar V."/>
            <person name="Gundlach H."/>
            <person name="Zhou S."/>
            <person name="Mudge J."/>
            <person name="Bharti A.K."/>
            <person name="Murray J.D."/>
            <person name="Naoumkina M.A."/>
            <person name="Rosen B."/>
            <person name="Silverstein K.A."/>
            <person name="Tang H."/>
            <person name="Rombauts S."/>
            <person name="Zhao P.X."/>
            <person name="Zhou P."/>
            <person name="Barbe V."/>
            <person name="Bardou P."/>
            <person name="Bechner M."/>
            <person name="Bellec A."/>
            <person name="Berger A."/>
            <person name="Berges H."/>
            <person name="Bidwell S."/>
            <person name="Bisseling T."/>
            <person name="Choisne N."/>
            <person name="Couloux A."/>
            <person name="Denny R."/>
            <person name="Deshpande S."/>
            <person name="Dai X."/>
            <person name="Doyle J.J."/>
            <person name="Dudez A.M."/>
            <person name="Farmer A.D."/>
            <person name="Fouteau S."/>
            <person name="Franken C."/>
            <person name="Gibelin C."/>
            <person name="Gish J."/>
            <person name="Goldstein S."/>
            <person name="Gonzalez A.J."/>
            <person name="Green P.J."/>
            <person name="Hallab A."/>
            <person name="Hartog M."/>
            <person name="Hua A."/>
            <person name="Humphray S.J."/>
            <person name="Jeong D.H."/>
            <person name="Jing Y."/>
            <person name="Jocker A."/>
            <person name="Kenton S.M."/>
            <person name="Kim D.J."/>
            <person name="Klee K."/>
            <person name="Lai H."/>
            <person name="Lang C."/>
            <person name="Lin S."/>
            <person name="Macmil S.L."/>
            <person name="Magdelenat G."/>
            <person name="Matthews L."/>
            <person name="McCorrison J."/>
            <person name="Monaghan E.L."/>
            <person name="Mun J.H."/>
            <person name="Najar F.Z."/>
            <person name="Nicholson C."/>
            <person name="Noirot C."/>
            <person name="O'Bleness M."/>
            <person name="Paule C.R."/>
            <person name="Poulain J."/>
            <person name="Prion F."/>
            <person name="Qin B."/>
            <person name="Qu C."/>
            <person name="Retzel E.F."/>
            <person name="Riddle C."/>
            <person name="Sallet E."/>
            <person name="Samain S."/>
            <person name="Samson N."/>
            <person name="Sanders I."/>
            <person name="Saurat O."/>
            <person name="Scarpelli C."/>
            <person name="Schiex T."/>
            <person name="Segurens B."/>
            <person name="Severin A.J."/>
            <person name="Sherrier D.J."/>
            <person name="Shi R."/>
            <person name="Sims S."/>
            <person name="Singer S.R."/>
            <person name="Sinharoy S."/>
            <person name="Sterck L."/>
            <person name="Viollet A."/>
            <person name="Wang B.B."/>
            <person name="Wang K."/>
            <person name="Wang M."/>
            <person name="Wang X."/>
            <person name="Warfsmann J."/>
            <person name="Weissenbach J."/>
            <person name="White D.D."/>
            <person name="White J.D."/>
            <person name="Wiley G.B."/>
            <person name="Wincker P."/>
            <person name="Xing Y."/>
            <person name="Yang L."/>
            <person name="Yao Z."/>
            <person name="Ying F."/>
            <person name="Zhai J."/>
            <person name="Zhou L."/>
            <person name="Zuber A."/>
            <person name="Denarie J."/>
            <person name="Dixon R.A."/>
            <person name="May G.D."/>
            <person name="Schwartz D.C."/>
            <person name="Rogers J."/>
            <person name="Quetier F."/>
            <person name="Town C.D."/>
            <person name="Roe B.A."/>
        </authorList>
    </citation>
    <scope>NUCLEOTIDE SEQUENCE [LARGE SCALE GENOMIC DNA]</scope>
    <source>
        <strain evidence="3">A17</strain>
        <strain evidence="4 5">cv. Jemalong A17</strain>
    </source>
</reference>
<proteinExistence type="predicted"/>
<sequence>MTESEIDLLENELKSLKSESVDRSECPVASGSQQADSSSKFYEERVEVSQKVIRPVPLKIISSDEPNTVKMPQSTNLCSIHENDKEEDIDSPGSATSKFVEPLPVNAVSSSYTRGYDNLSRDMNAVQSTMMKCFVRCNRKNTSVSACNNVNTPTEVKDSLGDVTFGANLCSSYGDTYKSIIASNKESANRAHKLFTKLVPKECKKHGNMGVSNDSFSHTSILQKFAEKKQFERFKERVIALKFKALHHLWKEDMRLLSIRKCRPKSHKKNELNVRTTCSSNMKNRSSIRSRFTFPAGNHLSLVPTTEIINFTSKLLSESQAQLQRNTLKMPALILDEKEKMVTKFISSNGLVEDPLAIEKERSMINPWTSEEKELFLEKFAAFGKDFRKIASFLDHKTTADCIEFYYKNHKSECFEKLKRKDIGKLGKSYAAKTNLMASGNKRMRGRRYLLGYGNVKASRGEDSIIERSNSFDTLGDERETAAAADVLAGICGSFSSEAMSSCITSSIDPVDGNKETKFLKANPLFKQPLTPDISQNADDETCSDESCGEATEWTDDETAAFLQAVSSFGKDFEKISRCVGTKAQEHCKRFFSKTRKCLGLNLANPVPGINGSPLNDDANGGESDTDDACVVEAGSVVDADKSGNKTDEDLPSDALNTFHDESNPLEATSLSAKLNESREISGTEVCLENVDVASVACAINVESKLGSDVSGVGLCTTDKSGSVNGVGLGGTVRESISASEIIKPRECGSVALDRTVSEGSSGGLCLGSEVERQRVSAPHCVVDKDVEHVADAGVVVELKNCVLESSTAANVSFSPVVNSCSGLSFGSENKHVSFGKPHTSALSMSMSDLQATANSLLLKAAAAQCEKTVSQDRLSSTCDIQGGRDMRCHSSGSNGDHQLPLSGSHVETVSVLQGYSMQVPIKKEVDGDVNCSSSAAEFPLLPQKVKQTDGHFKPSFHSSNSEKTSRNGDVKLFGKILTNPSSTQNPNLTAKRSEENGSHHPKLNNKSSNLNFTGHQNSDENLNFLKFGLENVPVMSYGYWEGNAIQSRQSGLSSLPDSSFLLAKYPAAFSNYPTSSSNLEQQPPLQAFAKNSQRHLTGASTFTARDVNGSNAMLDYQMFRGRDGPQVQPFMVDVQHRQDLFSEMQRRHSFEAISSLQQQGRGMMGMNSVGRPGILVGGSCSGVSDPVAAIKMHYSNSEKYGGQNGSVVRDDESWGGKGDLGR</sequence>
<dbReference type="SUPFAM" id="SSF46689">
    <property type="entry name" value="Homeodomain-like"/>
    <property type="match status" value="2"/>
</dbReference>
<feature type="compositionally biased region" description="Polar residues" evidence="1">
    <location>
        <begin position="1005"/>
        <end position="1016"/>
    </location>
</feature>
<dbReference type="Pfam" id="PF00249">
    <property type="entry name" value="Myb_DNA-binding"/>
    <property type="match status" value="2"/>
</dbReference>